<accession>A0A8S1U5T4</accession>
<dbReference type="Proteomes" id="UP000689195">
    <property type="component" value="Unassembled WGS sequence"/>
</dbReference>
<comment type="caution">
    <text evidence="1">The sequence shown here is derived from an EMBL/GenBank/DDBJ whole genome shotgun (WGS) entry which is preliminary data.</text>
</comment>
<evidence type="ECO:0000313" key="2">
    <source>
        <dbReference type="Proteomes" id="UP000689195"/>
    </source>
</evidence>
<reference evidence="1" key="1">
    <citation type="submission" date="2021-01" db="EMBL/GenBank/DDBJ databases">
        <authorList>
            <consortium name="Genoscope - CEA"/>
            <person name="William W."/>
        </authorList>
    </citation>
    <scope>NUCLEOTIDE SEQUENCE</scope>
</reference>
<evidence type="ECO:0000313" key="1">
    <source>
        <dbReference type="EMBL" id="CAD8159433.1"/>
    </source>
</evidence>
<protein>
    <submittedName>
        <fullName evidence="1">Uncharacterized protein</fullName>
    </submittedName>
</protein>
<proteinExistence type="predicted"/>
<organism evidence="1 2">
    <name type="scientific">Paramecium pentaurelia</name>
    <dbReference type="NCBI Taxonomy" id="43138"/>
    <lineage>
        <taxon>Eukaryota</taxon>
        <taxon>Sar</taxon>
        <taxon>Alveolata</taxon>
        <taxon>Ciliophora</taxon>
        <taxon>Intramacronucleata</taxon>
        <taxon>Oligohymenophorea</taxon>
        <taxon>Peniculida</taxon>
        <taxon>Parameciidae</taxon>
        <taxon>Paramecium</taxon>
    </lineage>
</organism>
<dbReference type="EMBL" id="CAJJDO010000033">
    <property type="protein sequence ID" value="CAD8159433.1"/>
    <property type="molecule type" value="Genomic_DNA"/>
</dbReference>
<gene>
    <name evidence="1" type="ORF">PPENT_87.1.T0330132</name>
</gene>
<dbReference type="AlphaFoldDB" id="A0A8S1U5T4"/>
<keyword evidence="2" id="KW-1185">Reference proteome</keyword>
<sequence length="185" mass="22006">MCVITEIILDSIKGSLLAKVQFNDPYKYQNQTNFSLFLKVLILDLIRNRKYIIYWNYSSKYSCFHFERRSWRYSTGCYATIIGHSDDGAQTRVRLTFSIKIFLFYLYQSIFNQQSLNTRITLSSLCRTTVGLISRDRKTEKTILKGIGQFQVYYFNYFNQLSLFINIIIIKCSCQKKRYSTKINR</sequence>
<name>A0A8S1U5T4_9CILI</name>